<keyword evidence="5" id="KW-1185">Reference proteome</keyword>
<dbReference type="Pfam" id="PF00400">
    <property type="entry name" value="WD40"/>
    <property type="match status" value="2"/>
</dbReference>
<dbReference type="PROSITE" id="PS50082">
    <property type="entry name" value="WD_REPEATS_2"/>
    <property type="match status" value="2"/>
</dbReference>
<reference evidence="4" key="1">
    <citation type="submission" date="2023-03" db="EMBL/GenBank/DDBJ databases">
        <title>Actinorhabdospora filicis NBRC 111898.</title>
        <authorList>
            <person name="Ichikawa N."/>
            <person name="Sato H."/>
            <person name="Tonouchi N."/>
        </authorList>
    </citation>
    <scope>NUCLEOTIDE SEQUENCE</scope>
    <source>
        <strain evidence="4">NBRC 111898</strain>
    </source>
</reference>
<dbReference type="InterPro" id="IPR007111">
    <property type="entry name" value="NACHT_NTPase"/>
</dbReference>
<dbReference type="Gene3D" id="3.60.21.10">
    <property type="match status" value="1"/>
</dbReference>
<dbReference type="InterPro" id="IPR029052">
    <property type="entry name" value="Metallo-depent_PP-like"/>
</dbReference>
<evidence type="ECO:0000313" key="4">
    <source>
        <dbReference type="EMBL" id="GLZ76327.1"/>
    </source>
</evidence>
<dbReference type="PROSITE" id="PS50837">
    <property type="entry name" value="NACHT"/>
    <property type="match status" value="1"/>
</dbReference>
<dbReference type="SUPFAM" id="SSF50978">
    <property type="entry name" value="WD40 repeat-like"/>
    <property type="match status" value="1"/>
</dbReference>
<dbReference type="InterPro" id="IPR027417">
    <property type="entry name" value="P-loop_NTPase"/>
</dbReference>
<feature type="repeat" description="WD" evidence="1">
    <location>
        <begin position="1258"/>
        <end position="1290"/>
    </location>
</feature>
<dbReference type="PANTHER" id="PTHR19879:SF9">
    <property type="entry name" value="TRANSCRIPTION INITIATION FACTOR TFIID SUBUNIT 5"/>
    <property type="match status" value="1"/>
</dbReference>
<dbReference type="SUPFAM" id="SSF52540">
    <property type="entry name" value="P-loop containing nucleoside triphosphate hydrolases"/>
    <property type="match status" value="1"/>
</dbReference>
<comment type="caution">
    <text evidence="4">The sequence shown here is derived from an EMBL/GenBank/DDBJ whole genome shotgun (WGS) entry which is preliminary data.</text>
</comment>
<evidence type="ECO:0000256" key="2">
    <source>
        <dbReference type="SAM" id="MobiDB-lite"/>
    </source>
</evidence>
<evidence type="ECO:0000259" key="3">
    <source>
        <dbReference type="PROSITE" id="PS50837"/>
    </source>
</evidence>
<gene>
    <name evidence="4" type="ORF">Afil01_11340</name>
</gene>
<dbReference type="Gene3D" id="2.130.10.10">
    <property type="entry name" value="YVTN repeat-like/Quinoprotein amine dehydrogenase"/>
    <property type="match status" value="3"/>
</dbReference>
<dbReference type="Pfam" id="PF13365">
    <property type="entry name" value="Trypsin_2"/>
    <property type="match status" value="1"/>
</dbReference>
<feature type="domain" description="NACHT" evidence="3">
    <location>
        <begin position="627"/>
        <end position="744"/>
    </location>
</feature>
<dbReference type="SMART" id="SM00320">
    <property type="entry name" value="WD40"/>
    <property type="match status" value="4"/>
</dbReference>
<dbReference type="InterPro" id="IPR015943">
    <property type="entry name" value="WD40/YVTN_repeat-like_dom_sf"/>
</dbReference>
<accession>A0A9W6W1V9</accession>
<dbReference type="SUPFAM" id="SSF50494">
    <property type="entry name" value="Trypsin-like serine proteases"/>
    <property type="match status" value="1"/>
</dbReference>
<dbReference type="SUPFAM" id="SSF56300">
    <property type="entry name" value="Metallo-dependent phosphatases"/>
    <property type="match status" value="1"/>
</dbReference>
<evidence type="ECO:0000256" key="1">
    <source>
        <dbReference type="PROSITE-ProRule" id="PRU00221"/>
    </source>
</evidence>
<dbReference type="RefSeq" id="WP_285661507.1">
    <property type="nucleotide sequence ID" value="NZ_BSTX01000001.1"/>
</dbReference>
<dbReference type="InterPro" id="IPR036322">
    <property type="entry name" value="WD40_repeat_dom_sf"/>
</dbReference>
<dbReference type="InterPro" id="IPR001680">
    <property type="entry name" value="WD40_rpt"/>
</dbReference>
<protein>
    <recommendedName>
        <fullName evidence="3">NACHT domain-containing protein</fullName>
    </recommendedName>
</protein>
<dbReference type="Proteomes" id="UP001165079">
    <property type="component" value="Unassembled WGS sequence"/>
</dbReference>
<feature type="region of interest" description="Disordered" evidence="2">
    <location>
        <begin position="419"/>
        <end position="443"/>
    </location>
</feature>
<evidence type="ECO:0000313" key="5">
    <source>
        <dbReference type="Proteomes" id="UP001165079"/>
    </source>
</evidence>
<dbReference type="SUPFAM" id="SSF141571">
    <property type="entry name" value="Pentapeptide repeat-like"/>
    <property type="match status" value="1"/>
</dbReference>
<dbReference type="PROSITE" id="PS50294">
    <property type="entry name" value="WD_REPEATS_REGION"/>
    <property type="match status" value="1"/>
</dbReference>
<dbReference type="Gene3D" id="2.160.20.80">
    <property type="entry name" value="E3 ubiquitin-protein ligase SopA"/>
    <property type="match status" value="1"/>
</dbReference>
<dbReference type="PANTHER" id="PTHR19879">
    <property type="entry name" value="TRANSCRIPTION INITIATION FACTOR TFIID"/>
    <property type="match status" value="1"/>
</dbReference>
<sequence>MKPEHAVAFVTTLEGRRVGLAFLYAHGHLVTCAHVVNSALRRERGTASRPGDARVRLVFAFGGACEAELVGWGPGREWRARDDWAVLRAETPKRLAPLRIAPVAATGAVQLCGPSDEHGGRGLNHVAGTLMGDSAPGLRQIHQSDGGPFVAGPGYSGGPVWVPETGAVLGVLRTADETAETNADCLDLTGLRAELLRLTRPPDAVDLLHLHGLRVGEATPASLVDDVLAAAFAHSVWPDAVLLSGNLAASAEPAQYARVGELLAGLAGALGLPEGRVVTVPGPSDVSAKACEAYFLYCEARGIAPKAPFWDKWMNYADFDPLDRAAPWRRVELPALRLVVAGFNATMADTHDTRRVEFGEEQVAALSAPAPDGHALIALSAAPPADPGPFDHVVTGDEGGGFEFVRLTAERVETWGHREGEPVRHGSRARVPGPRGTTRPGRDPAIAALIAPVEDAIRNHEPHAVITRHLGEPVHLHVLRMHDFGVGPRPTGAYLLGMAVEVTAEALHRYRAAFDRFHGMDGELPARIVYFGRLPAPELARLAKELRIGLVSIKRLRFSWDPAEFLDWQSRFFAADHRYPPELYIPQRYREVSAHGTFIDEFGKATATPSEHLDRRILDWLDDDAPRLVVVLGGAGVGKTFLLRTLARHLSERSRGITPVYLELRHLERIRSLNEVVAANFARAQEHSITVPQFNYYLEHGDIALLLDGLDELTSQNTYEQALEHLHEIRDKVRGKAKVVITVRDTEFLSKAEVLRVLGGNQAALDGRRALNVEGFNTEQIEHFLIRLLKDAGAAHERLELLRSLGELPGVARNPRMLSFIAHIDRERLLKAKKDSGGTLTGAQLYRQVLEQWMDREQERLERPGQAPALTREQVWDAMKALALNLWGAGTDRVPVAELGHRAGLVALAPDDARVHQIGSGSVLVQYEDGELGFIHRSIQEWLVAKAILDHPRPSEAMTTYRLSGQAAQFYTELGGDLSAVLGIGSSTSNRRLLEAASGDAVMDYSGQDLRGADLPRDLSGRDFGHAQLPGLDLNGRLMRDTNLVGADLTGARLLGADLTGADLSDADLTRAALLGTGVTLAQLGTAASTYGAALPGMPAEIQFEPTLAGHVAAADPSGGFLATGDRFGWVQIFDAEDGTPIRRWRALPERVDTVAWSAEGLLIGGDGVMAAWDPLTGRAIWRTRLAKTGTVAIAASHDGAIAVTVGDDLYIGAKGVFDLQDREHVAAMDWSPTGTSLATATGAAVTFREAGDSGGTVIAAEPGVTALAWSPVEHHLAWAEADGTITVWDTDLRAELDGPVAALCWSGDDRSLYCASGSTVHEIRLDRPQGPHRGFELFGTVTAIGRVPGTGGLFIVTGDQVMVWEPRGGQRVWSRISHLDPVTDLAWNRDGTAILAVTSTAALSWDLGTMRATRLADDAPPSGQWVTAPREGAANLALDAPAGTVTAFATSPDRRLLAYGGGDGLTRVWDAEEGRLLTTLVPLDGNGSAAIRHDENAFVLHGELRGEFWYTAGLTRMDPVELAAHTGEVRRLD</sequence>
<dbReference type="Pfam" id="PF22739">
    <property type="entry name" value="NA-iREase3"/>
    <property type="match status" value="1"/>
</dbReference>
<dbReference type="InterPro" id="IPR009003">
    <property type="entry name" value="Peptidase_S1_PA"/>
</dbReference>
<name>A0A9W6W1V9_9ACTN</name>
<dbReference type="EMBL" id="BSTX01000001">
    <property type="protein sequence ID" value="GLZ76327.1"/>
    <property type="molecule type" value="Genomic_DNA"/>
</dbReference>
<dbReference type="Pfam" id="PF00805">
    <property type="entry name" value="Pentapeptide"/>
    <property type="match status" value="1"/>
</dbReference>
<organism evidence="4 5">
    <name type="scientific">Actinorhabdospora filicis</name>
    <dbReference type="NCBI Taxonomy" id="1785913"/>
    <lineage>
        <taxon>Bacteria</taxon>
        <taxon>Bacillati</taxon>
        <taxon>Actinomycetota</taxon>
        <taxon>Actinomycetes</taxon>
        <taxon>Micromonosporales</taxon>
        <taxon>Micromonosporaceae</taxon>
        <taxon>Actinorhabdospora</taxon>
    </lineage>
</organism>
<feature type="repeat" description="WD" evidence="1">
    <location>
        <begin position="1439"/>
        <end position="1480"/>
    </location>
</feature>
<proteinExistence type="predicted"/>
<dbReference type="InterPro" id="IPR001646">
    <property type="entry name" value="5peptide_repeat"/>
</dbReference>
<dbReference type="InterPro" id="IPR054571">
    <property type="entry name" value="NA-iREase3_dom"/>
</dbReference>
<keyword evidence="1" id="KW-0853">WD repeat</keyword>
<dbReference type="Pfam" id="PF05729">
    <property type="entry name" value="NACHT"/>
    <property type="match status" value="1"/>
</dbReference>
<dbReference type="Gene3D" id="3.40.50.300">
    <property type="entry name" value="P-loop containing nucleotide triphosphate hydrolases"/>
    <property type="match status" value="1"/>
</dbReference>